<organism evidence="1 2">
    <name type="scientific">Dothistroma septosporum (strain NZE10 / CBS 128990)</name>
    <name type="common">Red band needle blight fungus</name>
    <name type="synonym">Mycosphaerella pini</name>
    <dbReference type="NCBI Taxonomy" id="675120"/>
    <lineage>
        <taxon>Eukaryota</taxon>
        <taxon>Fungi</taxon>
        <taxon>Dikarya</taxon>
        <taxon>Ascomycota</taxon>
        <taxon>Pezizomycotina</taxon>
        <taxon>Dothideomycetes</taxon>
        <taxon>Dothideomycetidae</taxon>
        <taxon>Mycosphaerellales</taxon>
        <taxon>Mycosphaerellaceae</taxon>
        <taxon>Dothistroma</taxon>
    </lineage>
</organism>
<feature type="non-terminal residue" evidence="1">
    <location>
        <position position="83"/>
    </location>
</feature>
<reference evidence="2" key="1">
    <citation type="journal article" date="2012" name="PLoS Genet.">
        <title>The genomes of the fungal plant pathogens Cladosporium fulvum and Dothistroma septosporum reveal adaptation to different hosts and lifestyles but also signatures of common ancestry.</title>
        <authorList>
            <person name="de Wit P.J.G.M."/>
            <person name="van der Burgt A."/>
            <person name="Oekmen B."/>
            <person name="Stergiopoulos I."/>
            <person name="Abd-Elsalam K.A."/>
            <person name="Aerts A.L."/>
            <person name="Bahkali A.H."/>
            <person name="Beenen H.G."/>
            <person name="Chettri P."/>
            <person name="Cox M.P."/>
            <person name="Datema E."/>
            <person name="de Vries R.P."/>
            <person name="Dhillon B."/>
            <person name="Ganley A.R."/>
            <person name="Griffiths S.A."/>
            <person name="Guo Y."/>
            <person name="Hamelin R.C."/>
            <person name="Henrissat B."/>
            <person name="Kabir M.S."/>
            <person name="Jashni M.K."/>
            <person name="Kema G."/>
            <person name="Klaubauf S."/>
            <person name="Lapidus A."/>
            <person name="Levasseur A."/>
            <person name="Lindquist E."/>
            <person name="Mehrabi R."/>
            <person name="Ohm R.A."/>
            <person name="Owen T.J."/>
            <person name="Salamov A."/>
            <person name="Schwelm A."/>
            <person name="Schijlen E."/>
            <person name="Sun H."/>
            <person name="van den Burg H.A."/>
            <person name="van Ham R.C.H.J."/>
            <person name="Zhang S."/>
            <person name="Goodwin S.B."/>
            <person name="Grigoriev I.V."/>
            <person name="Collemare J."/>
            <person name="Bradshaw R.E."/>
        </authorList>
    </citation>
    <scope>NUCLEOTIDE SEQUENCE [LARGE SCALE GENOMIC DNA]</scope>
    <source>
        <strain evidence="2">NZE10 / CBS 128990</strain>
    </source>
</reference>
<feature type="non-terminal residue" evidence="1">
    <location>
        <position position="1"/>
    </location>
</feature>
<dbReference type="EMBL" id="KB446538">
    <property type="protein sequence ID" value="EME45133.1"/>
    <property type="molecule type" value="Genomic_DNA"/>
</dbReference>
<name>N1PQB9_DOTSN</name>
<keyword evidence="2" id="KW-1185">Reference proteome</keyword>
<evidence type="ECO:0000313" key="2">
    <source>
        <dbReference type="Proteomes" id="UP000016933"/>
    </source>
</evidence>
<dbReference type="SUPFAM" id="SSF54373">
    <property type="entry name" value="FAD-linked reductases, C-terminal domain"/>
    <property type="match status" value="1"/>
</dbReference>
<evidence type="ECO:0000313" key="1">
    <source>
        <dbReference type="EMBL" id="EME45133.1"/>
    </source>
</evidence>
<dbReference type="AlphaFoldDB" id="N1PQB9"/>
<reference evidence="1 2" key="2">
    <citation type="journal article" date="2012" name="PLoS Pathog.">
        <title>Diverse lifestyles and strategies of plant pathogenesis encoded in the genomes of eighteen Dothideomycetes fungi.</title>
        <authorList>
            <person name="Ohm R.A."/>
            <person name="Feau N."/>
            <person name="Henrissat B."/>
            <person name="Schoch C.L."/>
            <person name="Horwitz B.A."/>
            <person name="Barry K.W."/>
            <person name="Condon B.J."/>
            <person name="Copeland A.C."/>
            <person name="Dhillon B."/>
            <person name="Glaser F."/>
            <person name="Hesse C.N."/>
            <person name="Kosti I."/>
            <person name="LaButti K."/>
            <person name="Lindquist E.A."/>
            <person name="Lucas S."/>
            <person name="Salamov A.A."/>
            <person name="Bradshaw R.E."/>
            <person name="Ciuffetti L."/>
            <person name="Hamelin R.C."/>
            <person name="Kema G.H.J."/>
            <person name="Lawrence C."/>
            <person name="Scott J.A."/>
            <person name="Spatafora J.W."/>
            <person name="Turgeon B.G."/>
            <person name="de Wit P.J.G.M."/>
            <person name="Zhong S."/>
            <person name="Goodwin S.B."/>
            <person name="Grigoriev I.V."/>
        </authorList>
    </citation>
    <scope>NUCLEOTIDE SEQUENCE [LARGE SCALE GENOMIC DNA]</scope>
    <source>
        <strain evidence="2">NZE10 / CBS 128990</strain>
    </source>
</reference>
<proteinExistence type="predicted"/>
<protein>
    <submittedName>
        <fullName evidence="1">Uncharacterized protein</fullName>
    </submittedName>
</protein>
<dbReference type="Proteomes" id="UP000016933">
    <property type="component" value="Unassembled WGS sequence"/>
</dbReference>
<dbReference type="OrthoDB" id="9993796at2759"/>
<dbReference type="STRING" id="675120.N1PQB9"/>
<dbReference type="HOGENOM" id="CLU_2549116_0_0_1"/>
<sequence>ILSAVLEETAPYFCANINPREHYTSMAMAHSCRMMTGPARNVELHSLVNLVPHERMNKDPNSRQLWMSKGDLNRMLDTYKDFP</sequence>
<accession>N1PQB9</accession>
<gene>
    <name evidence="1" type="ORF">DOTSEDRAFT_112758</name>
</gene>